<feature type="chain" id="PRO_5019171950" evidence="1">
    <location>
        <begin position="28"/>
        <end position="168"/>
    </location>
</feature>
<dbReference type="InterPro" id="IPR046525">
    <property type="entry name" value="DUF6702"/>
</dbReference>
<dbReference type="OrthoDB" id="5741133at2"/>
<evidence type="ECO:0000313" key="2">
    <source>
        <dbReference type="EMBL" id="RNF29005.1"/>
    </source>
</evidence>
<evidence type="ECO:0000256" key="1">
    <source>
        <dbReference type="SAM" id="SignalP"/>
    </source>
</evidence>
<organism evidence="2 3">
    <name type="scientific">Massilia aurea</name>
    <dbReference type="NCBI Taxonomy" id="373040"/>
    <lineage>
        <taxon>Bacteria</taxon>
        <taxon>Pseudomonadati</taxon>
        <taxon>Pseudomonadota</taxon>
        <taxon>Betaproteobacteria</taxon>
        <taxon>Burkholderiales</taxon>
        <taxon>Oxalobacteraceae</taxon>
        <taxon>Telluria group</taxon>
        <taxon>Massilia</taxon>
    </lineage>
</organism>
<keyword evidence="3" id="KW-1185">Reference proteome</keyword>
<evidence type="ECO:0000313" key="3">
    <source>
        <dbReference type="Proteomes" id="UP000283254"/>
    </source>
</evidence>
<feature type="signal peptide" evidence="1">
    <location>
        <begin position="1"/>
        <end position="27"/>
    </location>
</feature>
<reference evidence="2" key="1">
    <citation type="submission" date="2014-10" db="EMBL/GenBank/DDBJ databases">
        <title>Massilia sp. genome.</title>
        <authorList>
            <person name="Xu B."/>
            <person name="Dai L."/>
            <person name="Huang Z."/>
        </authorList>
    </citation>
    <scope>NUCLEOTIDE SEQUENCE [LARGE SCALE GENOMIC DNA]</scope>
    <source>
        <strain evidence="2">CFS-1</strain>
    </source>
</reference>
<name>A0A422QGB5_9BURK</name>
<sequence length="168" mass="18837">MTLRGFKTLCLALLLCVSTAMSNNASAHRFHFGMTDISYNERTGSTEIVHTYTAHDIDALLLNLYQRQFDLSDPEDQDVLRQYVERQFWLAAPDGKRLPPKWIGMTVDANSVVIYQEIENTPLAHAATIRQGVLIDFLPEQVNTVNLGAGGTVRSLTFTRQALEQPAQ</sequence>
<accession>A0A422QGB5</accession>
<keyword evidence="1" id="KW-0732">Signal</keyword>
<proteinExistence type="predicted"/>
<comment type="caution">
    <text evidence="2">The sequence shown here is derived from an EMBL/GenBank/DDBJ whole genome shotgun (WGS) entry which is preliminary data.</text>
</comment>
<dbReference type="Pfam" id="PF20420">
    <property type="entry name" value="DUF6702"/>
    <property type="match status" value="1"/>
</dbReference>
<protein>
    <submittedName>
        <fullName evidence="2">Uncharacterized protein</fullName>
    </submittedName>
</protein>
<dbReference type="AlphaFoldDB" id="A0A422QGB5"/>
<dbReference type="EMBL" id="JSAB01000260">
    <property type="protein sequence ID" value="RNF29005.1"/>
    <property type="molecule type" value="Genomic_DNA"/>
</dbReference>
<dbReference type="RefSeq" id="WP_123071239.1">
    <property type="nucleotide sequence ID" value="NZ_JSAB01000260.1"/>
</dbReference>
<gene>
    <name evidence="2" type="ORF">NM04_20250</name>
</gene>
<dbReference type="Proteomes" id="UP000283254">
    <property type="component" value="Unassembled WGS sequence"/>
</dbReference>